<keyword evidence="19 21" id="KW-0472">Membrane</keyword>
<evidence type="ECO:0000256" key="17">
    <source>
        <dbReference type="ARBA" id="ARBA00023004"/>
    </source>
</evidence>
<proteinExistence type="inferred from homology"/>
<keyword evidence="13" id="KW-0106">Calcium</keyword>
<dbReference type="GO" id="GO:0004129">
    <property type="term" value="F:cytochrome-c oxidase activity"/>
    <property type="evidence" value="ECO:0007669"/>
    <property type="project" value="UniProtKB-EC"/>
</dbReference>
<keyword evidence="12 21" id="KW-0999">Mitochondrion inner membrane</keyword>
<feature type="transmembrane region" description="Helical" evidence="22">
    <location>
        <begin position="410"/>
        <end position="432"/>
    </location>
</feature>
<dbReference type="Pfam" id="PF00115">
    <property type="entry name" value="COX1"/>
    <property type="match status" value="1"/>
</dbReference>
<evidence type="ECO:0000256" key="19">
    <source>
        <dbReference type="ARBA" id="ARBA00023136"/>
    </source>
</evidence>
<dbReference type="UniPathway" id="UPA00705"/>
<feature type="transmembrane region" description="Helical" evidence="22">
    <location>
        <begin position="103"/>
        <end position="121"/>
    </location>
</feature>
<dbReference type="GeneID" id="58907156"/>
<dbReference type="GO" id="GO:0015990">
    <property type="term" value="P:electron transport coupled proton transport"/>
    <property type="evidence" value="ECO:0007669"/>
    <property type="project" value="TreeGrafter"/>
</dbReference>
<evidence type="ECO:0000256" key="7">
    <source>
        <dbReference type="ARBA" id="ARBA00022448"/>
    </source>
</evidence>
<keyword evidence="11 21" id="KW-0479">Metal-binding</keyword>
<evidence type="ECO:0000256" key="18">
    <source>
        <dbReference type="ARBA" id="ARBA00023008"/>
    </source>
</evidence>
<evidence type="ECO:0000256" key="4">
    <source>
        <dbReference type="ARBA" id="ARBA00011164"/>
    </source>
</evidence>
<keyword evidence="16 22" id="KW-1133">Transmembrane helix</keyword>
<dbReference type="CDD" id="cd01663">
    <property type="entry name" value="Cyt_c_Oxidase_I"/>
    <property type="match status" value="1"/>
</dbReference>
<keyword evidence="21 24" id="KW-0496">Mitochondrion</keyword>
<evidence type="ECO:0000256" key="12">
    <source>
        <dbReference type="ARBA" id="ARBA00022792"/>
    </source>
</evidence>
<comment type="subunit">
    <text evidence="4">Component of the cytochrome c oxidase (complex IV, CIV), a multisubunit enzyme composed of a catalytic core of 3 subunits and several supernumerary subunits. The complex exists as a monomer or a dimer and forms supercomplexes (SCs) in the inner mitochondrial membrane with ubiquinol-cytochrome c oxidoreductase (cytochrome b-c1 complex, complex III, CIII).</text>
</comment>
<keyword evidence="7 21" id="KW-0813">Transport</keyword>
<organism evidence="24">
    <name type="scientific">Metschnikowia hawaiiensis</name>
    <dbReference type="NCBI Taxonomy" id="27323"/>
    <lineage>
        <taxon>Eukaryota</taxon>
        <taxon>Fungi</taxon>
        <taxon>Dikarya</taxon>
        <taxon>Ascomycota</taxon>
        <taxon>Saccharomycotina</taxon>
        <taxon>Pichiomycetes</taxon>
        <taxon>Metschnikowiaceae</taxon>
        <taxon>Metschnikowia</taxon>
    </lineage>
</organism>
<evidence type="ECO:0000256" key="11">
    <source>
        <dbReference type="ARBA" id="ARBA00022723"/>
    </source>
</evidence>
<dbReference type="GO" id="GO:0045277">
    <property type="term" value="C:respiratory chain complex IV"/>
    <property type="evidence" value="ECO:0007669"/>
    <property type="project" value="InterPro"/>
</dbReference>
<feature type="transmembrane region" description="Helical" evidence="22">
    <location>
        <begin position="379"/>
        <end position="398"/>
    </location>
</feature>
<keyword evidence="17 21" id="KW-0408">Iron</keyword>
<comment type="catalytic activity">
    <reaction evidence="20">
        <text>4 Fe(II)-[cytochrome c] + O2 + 8 H(+)(in) = 4 Fe(III)-[cytochrome c] + 2 H2O + 4 H(+)(out)</text>
        <dbReference type="Rhea" id="RHEA:11436"/>
        <dbReference type="Rhea" id="RHEA-COMP:10350"/>
        <dbReference type="Rhea" id="RHEA-COMP:14399"/>
        <dbReference type="ChEBI" id="CHEBI:15377"/>
        <dbReference type="ChEBI" id="CHEBI:15378"/>
        <dbReference type="ChEBI" id="CHEBI:15379"/>
        <dbReference type="ChEBI" id="CHEBI:29033"/>
        <dbReference type="ChEBI" id="CHEBI:29034"/>
        <dbReference type="EC" id="7.1.1.9"/>
    </reaction>
    <physiologicalReaction direction="left-to-right" evidence="20">
        <dbReference type="Rhea" id="RHEA:11437"/>
    </physiologicalReaction>
</comment>
<evidence type="ECO:0000256" key="21">
    <source>
        <dbReference type="RuleBase" id="RU000369"/>
    </source>
</evidence>
<dbReference type="AlphaFoldDB" id="A0A7D7FLV3"/>
<evidence type="ECO:0000256" key="2">
    <source>
        <dbReference type="ARBA" id="ARBA00004673"/>
    </source>
</evidence>
<comment type="function">
    <text evidence="21">Component of the cytochrome c oxidase, the last enzyme in the mitochondrial electron transport chain which drives oxidative phosphorylation. The respiratory chain contains 3 multisubunit complexes succinate dehydrogenase (complex II, CII), ubiquinol-cytochrome c oxidoreductase (cytochrome b-c1 complex, complex III, CIII) and cytochrome c oxidase (complex IV, CIV), that cooperate to transfer electrons derived from NADH and succinate to molecular oxygen, creating an electrochemical gradient over the inner membrane that drives transmembrane transport and the ATP synthase. Cytochrome c oxidase is the component of the respiratory chain that catalyzes the reduction of oxygen to water. Electrons originating from reduced cytochrome c in the intermembrane space (IMS) are transferred via the dinuclear copper A center (CU(A)) of subunit 2 and heme A of subunit 1 to the active site in subunit 1, a binuclear center (BNC) formed by heme A3 and copper B (CU(B)). The BNC reduces molecular oxygen to 2 water molecules using 4 electrons from cytochrome c in the IMS and 4 protons from the mitochondrial matrix.</text>
</comment>
<feature type="transmembrane region" description="Helical" evidence="22">
    <location>
        <begin position="233"/>
        <end position="257"/>
    </location>
</feature>
<evidence type="ECO:0000256" key="22">
    <source>
        <dbReference type="SAM" id="Phobius"/>
    </source>
</evidence>
<keyword evidence="15 21" id="KW-0249">Electron transport</keyword>
<dbReference type="RefSeq" id="YP_009919756.1">
    <property type="nucleotide sequence ID" value="NC_050340.1"/>
</dbReference>
<dbReference type="PRINTS" id="PR01165">
    <property type="entry name" value="CYCOXIDASEI"/>
</dbReference>
<dbReference type="InterPro" id="IPR000883">
    <property type="entry name" value="Cyt_C_Oxase_1"/>
</dbReference>
<keyword evidence="8 21" id="KW-0349">Heme</keyword>
<feature type="transmembrane region" description="Helical" evidence="22">
    <location>
        <begin position="336"/>
        <end position="359"/>
    </location>
</feature>
<evidence type="ECO:0000256" key="10">
    <source>
        <dbReference type="ARBA" id="ARBA00022692"/>
    </source>
</evidence>
<evidence type="ECO:0000256" key="1">
    <source>
        <dbReference type="ARBA" id="ARBA00004448"/>
    </source>
</evidence>
<dbReference type="InterPro" id="IPR023616">
    <property type="entry name" value="Cyt_c_oxase-like_su1_dom"/>
</dbReference>
<evidence type="ECO:0000256" key="14">
    <source>
        <dbReference type="ARBA" id="ARBA00022967"/>
    </source>
</evidence>
<dbReference type="InterPro" id="IPR023615">
    <property type="entry name" value="Cyt_c_Oxase_su1_BS"/>
</dbReference>
<evidence type="ECO:0000256" key="16">
    <source>
        <dbReference type="ARBA" id="ARBA00022989"/>
    </source>
</evidence>
<comment type="similarity">
    <text evidence="3 21">Belongs to the heme-copper respiratory oxidase family.</text>
</comment>
<dbReference type="GO" id="GO:0006123">
    <property type="term" value="P:mitochondrial electron transport, cytochrome c to oxygen"/>
    <property type="evidence" value="ECO:0007669"/>
    <property type="project" value="TreeGrafter"/>
</dbReference>
<dbReference type="PANTHER" id="PTHR10422">
    <property type="entry name" value="CYTOCHROME C OXIDASE SUBUNIT 1"/>
    <property type="match status" value="1"/>
</dbReference>
<feature type="transmembrane region" description="Helical" evidence="22">
    <location>
        <begin position="20"/>
        <end position="40"/>
    </location>
</feature>
<name>A0A7D7FLV3_9ASCO</name>
<feature type="transmembrane region" description="Helical" evidence="22">
    <location>
        <begin position="269"/>
        <end position="290"/>
    </location>
</feature>
<dbReference type="InterPro" id="IPR036927">
    <property type="entry name" value="Cyt_c_oxase-like_su1_sf"/>
</dbReference>
<dbReference type="PROSITE" id="PS50855">
    <property type="entry name" value="COX1"/>
    <property type="match status" value="1"/>
</dbReference>
<evidence type="ECO:0000256" key="8">
    <source>
        <dbReference type="ARBA" id="ARBA00022617"/>
    </source>
</evidence>
<dbReference type="SUPFAM" id="SSF81442">
    <property type="entry name" value="Cytochrome c oxidase subunit I-like"/>
    <property type="match status" value="1"/>
</dbReference>
<dbReference type="Gene3D" id="1.20.210.10">
    <property type="entry name" value="Cytochrome c oxidase-like, subunit I domain"/>
    <property type="match status" value="1"/>
</dbReference>
<dbReference type="EC" id="7.1.1.9" evidence="5 21"/>
<dbReference type="GO" id="GO:0020037">
    <property type="term" value="F:heme binding"/>
    <property type="evidence" value="ECO:0007669"/>
    <property type="project" value="InterPro"/>
</dbReference>
<keyword evidence="10 21" id="KW-0812">Transmembrane</keyword>
<evidence type="ECO:0000256" key="5">
    <source>
        <dbReference type="ARBA" id="ARBA00012949"/>
    </source>
</evidence>
<feature type="transmembrane region" description="Helical" evidence="22">
    <location>
        <begin position="148"/>
        <end position="174"/>
    </location>
</feature>
<feature type="transmembrane region" description="Helical" evidence="22">
    <location>
        <begin position="452"/>
        <end position="471"/>
    </location>
</feature>
<evidence type="ECO:0000256" key="6">
    <source>
        <dbReference type="ARBA" id="ARBA00015947"/>
    </source>
</evidence>
<geneLocation type="mitochondrion" evidence="24"/>
<dbReference type="FunFam" id="1.20.210.10:FF:000004">
    <property type="entry name" value="Cytochrome c oxidase subunit 1"/>
    <property type="match status" value="1"/>
</dbReference>
<sequence length="532" mass="59256">MTYMTRWLYSTSHKDMAMTYLGYGLMSAMVATGMSVMMRMELSGPNPQYLNGNNQVFNVTVTGHAMGMIFLFVMPVLMGSFGNFFLPMMLGAADMAFARLNNMSFWCLPPALVCIIASVLIEQGSGTGGTVYPPLSSINAHSSMSVDLAIFALHLTSLSSLLGAMNFIVTFMNMRTMGLHMINAPLFTWAMFFTAMLLLLSLPVLTAGVTLLLMDRNFNTSFYEVAGGGDPVLYQHLFWFFGHPEVYMMIMPGFGMISHIVSTYSKKPIFGHVGMTYAMGSIGTLGFLVWSHHMYVVGTDMDTRAYFTSATMVMAVPTGMKMFSWMSTIYGGEVRLGVPMTFALGFLFLFTVGGLTGVMTSNASTDVAFHDTYYVVGHFHYVLSMGALFSLVGGYYYWGPSMFGLQYNKIWAEMHFWLLFMSVNIIFLPMHFLGLNGMPRRMPQYPDAFVGWNYISSMGSAMSIMSVMVGLKSVQMQLENGENEAEDIQVTPDFLESNLMRNTRDSDLELILTRPADFHTFNELPVLMAPVK</sequence>
<evidence type="ECO:0000313" key="24">
    <source>
        <dbReference type="EMBL" id="QMQ98381.1"/>
    </source>
</evidence>
<accession>A0A7D7FLV3</accession>
<keyword evidence="14" id="KW-1278">Translocase</keyword>
<feature type="domain" description="Cytochrome oxidase subunit I profile" evidence="23">
    <location>
        <begin position="1"/>
        <end position="528"/>
    </location>
</feature>
<comment type="pathway">
    <text evidence="2 21">Energy metabolism; oxidative phosphorylation.</text>
</comment>
<reference evidence="24" key="1">
    <citation type="submission" date="2020-05" db="EMBL/GenBank/DDBJ databases">
        <title>Do Metschnikowia yeast have the strangest mitochondrial genomes of all fungi?</title>
        <authorList>
            <person name="Lee D.K."/>
            <person name="Hsiang T."/>
            <person name="Lachance M.-A."/>
            <person name="Smith D.R."/>
        </authorList>
    </citation>
    <scope>NUCLEOTIDE SEQUENCE</scope>
    <source>
        <strain evidence="24">UWOPS87-2203.2</strain>
    </source>
</reference>
<evidence type="ECO:0000256" key="20">
    <source>
        <dbReference type="ARBA" id="ARBA00049512"/>
    </source>
</evidence>
<keyword evidence="9 21" id="KW-0679">Respiratory chain</keyword>
<dbReference type="EMBL" id="MT442058">
    <property type="protein sequence ID" value="QMQ98381.1"/>
    <property type="molecule type" value="Genomic_DNA"/>
</dbReference>
<feature type="transmembrane region" description="Helical" evidence="22">
    <location>
        <begin position="305"/>
        <end position="324"/>
    </location>
</feature>
<evidence type="ECO:0000256" key="15">
    <source>
        <dbReference type="ARBA" id="ARBA00022982"/>
    </source>
</evidence>
<feature type="transmembrane region" description="Helical" evidence="22">
    <location>
        <begin position="68"/>
        <end position="91"/>
    </location>
</feature>
<evidence type="ECO:0000256" key="9">
    <source>
        <dbReference type="ARBA" id="ARBA00022660"/>
    </source>
</evidence>
<dbReference type="InterPro" id="IPR033944">
    <property type="entry name" value="Cyt_c_oxase_su1_dom"/>
</dbReference>
<keyword evidence="18 21" id="KW-0186">Copper</keyword>
<dbReference type="GO" id="GO:0046872">
    <property type="term" value="F:metal ion binding"/>
    <property type="evidence" value="ECO:0007669"/>
    <property type="project" value="UniProtKB-KW"/>
</dbReference>
<dbReference type="GO" id="GO:0005743">
    <property type="term" value="C:mitochondrial inner membrane"/>
    <property type="evidence" value="ECO:0007669"/>
    <property type="project" value="UniProtKB-SubCell"/>
</dbReference>
<dbReference type="PANTHER" id="PTHR10422:SF18">
    <property type="entry name" value="CYTOCHROME C OXIDASE SUBUNIT 1"/>
    <property type="match status" value="1"/>
</dbReference>
<feature type="transmembrane region" description="Helical" evidence="22">
    <location>
        <begin position="186"/>
        <end position="213"/>
    </location>
</feature>
<gene>
    <name evidence="24" type="primary">cox1</name>
</gene>
<dbReference type="PROSITE" id="PS00077">
    <property type="entry name" value="COX1_CUB"/>
    <property type="match status" value="1"/>
</dbReference>
<evidence type="ECO:0000256" key="13">
    <source>
        <dbReference type="ARBA" id="ARBA00022837"/>
    </source>
</evidence>
<protein>
    <recommendedName>
        <fullName evidence="6 21">Cytochrome c oxidase subunit 1</fullName>
        <ecNumber evidence="5 21">7.1.1.9</ecNumber>
    </recommendedName>
</protein>
<comment type="subcellular location">
    <subcellularLocation>
        <location evidence="1 21">Mitochondrion inner membrane</location>
        <topology evidence="1 21">Multi-pass membrane protein</topology>
    </subcellularLocation>
</comment>
<evidence type="ECO:0000256" key="3">
    <source>
        <dbReference type="ARBA" id="ARBA00009578"/>
    </source>
</evidence>
<evidence type="ECO:0000259" key="23">
    <source>
        <dbReference type="PROSITE" id="PS50855"/>
    </source>
</evidence>